<feature type="transmembrane region" description="Helical" evidence="6">
    <location>
        <begin position="340"/>
        <end position="359"/>
    </location>
</feature>
<feature type="transmembrane region" description="Helical" evidence="6">
    <location>
        <begin position="271"/>
        <end position="292"/>
    </location>
</feature>
<dbReference type="InterPro" id="IPR050545">
    <property type="entry name" value="Mycobact_MmpL"/>
</dbReference>
<dbReference type="AlphaFoldDB" id="A0A1V8M3Y6"/>
<feature type="transmembrane region" description="Helical" evidence="6">
    <location>
        <begin position="739"/>
        <end position="759"/>
    </location>
</feature>
<dbReference type="STRING" id="1420851.AU255_14360"/>
<feature type="transmembrane region" description="Helical" evidence="6">
    <location>
        <begin position="712"/>
        <end position="733"/>
    </location>
</feature>
<protein>
    <recommendedName>
        <fullName evidence="7">Membrane transport protein MMPL domain-containing protein</fullName>
    </recommendedName>
</protein>
<dbReference type="GO" id="GO:0005886">
    <property type="term" value="C:plasma membrane"/>
    <property type="evidence" value="ECO:0007669"/>
    <property type="project" value="UniProtKB-SubCell"/>
</dbReference>
<dbReference type="InterPro" id="IPR004869">
    <property type="entry name" value="MMPL_dom"/>
</dbReference>
<evidence type="ECO:0000256" key="2">
    <source>
        <dbReference type="ARBA" id="ARBA00022475"/>
    </source>
</evidence>
<name>A0A1V8M3Y6_9GAMM</name>
<keyword evidence="2" id="KW-1003">Cell membrane</keyword>
<feature type="transmembrane region" description="Helical" evidence="6">
    <location>
        <begin position="365"/>
        <end position="384"/>
    </location>
</feature>
<comment type="subcellular location">
    <subcellularLocation>
        <location evidence="1">Cell membrane</location>
        <topology evidence="1">Multi-pass membrane protein</topology>
    </subcellularLocation>
</comment>
<evidence type="ECO:0000313" key="9">
    <source>
        <dbReference type="Proteomes" id="UP000191980"/>
    </source>
</evidence>
<feature type="transmembrane region" description="Helical" evidence="6">
    <location>
        <begin position="657"/>
        <end position="674"/>
    </location>
</feature>
<keyword evidence="9" id="KW-1185">Reference proteome</keyword>
<proteinExistence type="predicted"/>
<evidence type="ECO:0000256" key="1">
    <source>
        <dbReference type="ARBA" id="ARBA00004651"/>
    </source>
</evidence>
<dbReference type="EMBL" id="LPUF01000002">
    <property type="protein sequence ID" value="OQK16271.1"/>
    <property type="molecule type" value="Genomic_DNA"/>
</dbReference>
<dbReference type="RefSeq" id="WP_080523649.1">
    <property type="nucleotide sequence ID" value="NZ_LPUF01000002.1"/>
</dbReference>
<dbReference type="PANTHER" id="PTHR33406">
    <property type="entry name" value="MEMBRANE PROTEIN MJ1562-RELATED"/>
    <property type="match status" value="1"/>
</dbReference>
<feature type="domain" description="Membrane transport protein MMPL" evidence="7">
    <location>
        <begin position="205"/>
        <end position="390"/>
    </location>
</feature>
<evidence type="ECO:0000256" key="5">
    <source>
        <dbReference type="ARBA" id="ARBA00023136"/>
    </source>
</evidence>
<evidence type="ECO:0000259" key="7">
    <source>
        <dbReference type="Pfam" id="PF03176"/>
    </source>
</evidence>
<keyword evidence="5 6" id="KW-0472">Membrane</keyword>
<feature type="transmembrane region" description="Helical" evidence="6">
    <location>
        <begin position="247"/>
        <end position="264"/>
    </location>
</feature>
<reference evidence="8 9" key="1">
    <citation type="submission" date="2015-12" db="EMBL/GenBank/DDBJ databases">
        <authorList>
            <person name="Shamseldin A."/>
            <person name="Moawad H."/>
            <person name="Abd El-Rahim W.M."/>
            <person name="Sadowsky M.J."/>
        </authorList>
    </citation>
    <scope>NUCLEOTIDE SEQUENCE [LARGE SCALE GENOMIC DNA]</scope>
    <source>
        <strain evidence="8 9">WF1</strain>
    </source>
</reference>
<dbReference type="Proteomes" id="UP000191980">
    <property type="component" value="Unassembled WGS sequence"/>
</dbReference>
<keyword evidence="3 6" id="KW-0812">Transmembrane</keyword>
<feature type="transmembrane region" description="Helical" evidence="6">
    <location>
        <begin position="298"/>
        <end position="319"/>
    </location>
</feature>
<dbReference type="OrthoDB" id="9780358at2"/>
<gene>
    <name evidence="8" type="ORF">AU255_14360</name>
</gene>
<dbReference type="SUPFAM" id="SSF82866">
    <property type="entry name" value="Multidrug efflux transporter AcrB transmembrane domain"/>
    <property type="match status" value="2"/>
</dbReference>
<feature type="transmembrane region" description="Helical" evidence="6">
    <location>
        <begin position="680"/>
        <end position="700"/>
    </location>
</feature>
<evidence type="ECO:0000256" key="3">
    <source>
        <dbReference type="ARBA" id="ARBA00022692"/>
    </source>
</evidence>
<keyword evidence="4 6" id="KW-1133">Transmembrane helix</keyword>
<dbReference type="Pfam" id="PF03176">
    <property type="entry name" value="MMPL"/>
    <property type="match status" value="1"/>
</dbReference>
<accession>A0A1V8M3Y6</accession>
<evidence type="ECO:0000256" key="6">
    <source>
        <dbReference type="SAM" id="Phobius"/>
    </source>
</evidence>
<feature type="transmembrane region" description="Helical" evidence="6">
    <location>
        <begin position="628"/>
        <end position="645"/>
    </location>
</feature>
<dbReference type="PANTHER" id="PTHR33406:SF13">
    <property type="entry name" value="MEMBRANE PROTEIN YDFJ"/>
    <property type="match status" value="1"/>
</dbReference>
<sequence>MRPALVSLSFFLCIPLLVCLAVFTTQFKTDISAFVIAGDNAEEILLASEIQSGALSRRYILSVDAGEGQQVSAVFIELWLKYLKSISGVVDVWTTDEKRGALEALSSVYAKHGAQLYSRNPGQDLAEIFTETALLARAAGLKQALLSPQGQLIKKIAVQDPLLLSLNGFKTFATQLQNQTFRHSQYANFILETQMSGMDVPEQREIQQQIKDSFATEATGYHYQLDMTGVPLFAVATQTMIEDDVRFISIFSSLALMLLFLFIFRSFRVLFWVFSLLITVMSVAVLVTNFIFGSVHGMTIAIGSTLIGVCIDYPIHALVHAQGLQQAQRIKVIKKIFPSLLMGALTTLIGYVALGLSGYPGFQQVAVYTGTGIIVSLFLTRYLFPRLMTGEAKNIKPSRFIVFWPMFCQRYRLGLLAGVVLLSVIGALQLDRLQWMQDLQQLTPELDYLKLTDKKIRERIISVEPGRFVLVSGETVEQTLQNAEQVYQRLDVIKKAGDLDDYFGLYPWLLSAQQQLVNQKLLLNSLNEEQRKSWRSALQAHGLSIRRLGELDYTQNETLTLEQVLQSPIAKLISNQIVVADHRTLLIIWLSEHKPEAIQRALADLQHVQYFSQRDMLNHMAIDYQHRAEITLLSGLVLITLLLWLRYKSLVLTMQTLSPAFLAALMILALWAWTGEAISFLHLVGFLLAVAICVDYGIFYQENRSGHLTMTYQAMAASMLTSALVFGCLILAQTSMLQTLAKVVSCGVILGFLLCPILIKPDRV</sequence>
<comment type="caution">
    <text evidence="8">The sequence shown here is derived from an EMBL/GenBank/DDBJ whole genome shotgun (WGS) entry which is preliminary data.</text>
</comment>
<organism evidence="8 9">
    <name type="scientific">Methyloprofundus sedimenti</name>
    <dbReference type="NCBI Taxonomy" id="1420851"/>
    <lineage>
        <taxon>Bacteria</taxon>
        <taxon>Pseudomonadati</taxon>
        <taxon>Pseudomonadota</taxon>
        <taxon>Gammaproteobacteria</taxon>
        <taxon>Methylococcales</taxon>
        <taxon>Methylococcaceae</taxon>
        <taxon>Methyloprofundus</taxon>
    </lineage>
</organism>
<evidence type="ECO:0000313" key="8">
    <source>
        <dbReference type="EMBL" id="OQK16271.1"/>
    </source>
</evidence>
<evidence type="ECO:0000256" key="4">
    <source>
        <dbReference type="ARBA" id="ARBA00022989"/>
    </source>
</evidence>
<dbReference type="Gene3D" id="1.20.1640.10">
    <property type="entry name" value="Multidrug efflux transporter AcrB transmembrane domain"/>
    <property type="match status" value="2"/>
</dbReference>